<dbReference type="GO" id="GO:0008757">
    <property type="term" value="F:S-adenosylmethionine-dependent methyltransferase activity"/>
    <property type="evidence" value="ECO:0007669"/>
    <property type="project" value="InterPro"/>
</dbReference>
<name>A0A2H0KTY8_9BACT</name>
<dbReference type="Pfam" id="PF08241">
    <property type="entry name" value="Methyltransf_11"/>
    <property type="match status" value="1"/>
</dbReference>
<proteinExistence type="predicted"/>
<dbReference type="Proteomes" id="UP000229317">
    <property type="component" value="Unassembled WGS sequence"/>
</dbReference>
<dbReference type="InterPro" id="IPR013216">
    <property type="entry name" value="Methyltransf_11"/>
</dbReference>
<dbReference type="InterPro" id="IPR029063">
    <property type="entry name" value="SAM-dependent_MTases_sf"/>
</dbReference>
<dbReference type="Gene3D" id="3.40.50.150">
    <property type="entry name" value="Vaccinia Virus protein VP39"/>
    <property type="match status" value="1"/>
</dbReference>
<feature type="domain" description="Methyltransferase type 11" evidence="1">
    <location>
        <begin position="38"/>
        <end position="136"/>
    </location>
</feature>
<gene>
    <name evidence="2" type="ORF">COV84_04210</name>
</gene>
<dbReference type="AlphaFoldDB" id="A0A2H0KTY8"/>
<sequence>MKQWNKIFEEKGRVFMKPKKEIIEAAEIFKKRGVKRILDLGCGTGRHVVYLAKNGFDVYGYDIAEEGIRQTKEWLKEEGLKANFKIGSIYERLPYKDDFFDAVISTHTIHHGKIENIKKAIKEIERVLKPGGIIFINLRKRRIRKYDPERPIIIERHGKQKVSYKIIAIRTYTPIEGGEKGLSHYLFDKKGIKKEFKAFKIQRIWTSDSGRHYCLLGEVKK</sequence>
<organism evidence="2 3">
    <name type="scientific">Candidatus Portnoybacteria bacterium CG11_big_fil_rev_8_21_14_0_20_40_15</name>
    <dbReference type="NCBI Taxonomy" id="1974817"/>
    <lineage>
        <taxon>Bacteria</taxon>
        <taxon>Candidatus Portnoyibacteriota</taxon>
    </lineage>
</organism>
<dbReference type="EMBL" id="PCVO01000064">
    <property type="protein sequence ID" value="PIQ74884.1"/>
    <property type="molecule type" value="Genomic_DNA"/>
</dbReference>
<comment type="caution">
    <text evidence="2">The sequence shown here is derived from an EMBL/GenBank/DDBJ whole genome shotgun (WGS) entry which is preliminary data.</text>
</comment>
<dbReference type="PANTHER" id="PTHR43591">
    <property type="entry name" value="METHYLTRANSFERASE"/>
    <property type="match status" value="1"/>
</dbReference>
<dbReference type="PANTHER" id="PTHR43591:SF110">
    <property type="entry name" value="RHODANESE DOMAIN-CONTAINING PROTEIN"/>
    <property type="match status" value="1"/>
</dbReference>
<dbReference type="SUPFAM" id="SSF53335">
    <property type="entry name" value="S-adenosyl-L-methionine-dependent methyltransferases"/>
    <property type="match status" value="1"/>
</dbReference>
<accession>A0A2H0KTY8</accession>
<evidence type="ECO:0000313" key="2">
    <source>
        <dbReference type="EMBL" id="PIQ74884.1"/>
    </source>
</evidence>
<protein>
    <recommendedName>
        <fullName evidence="1">Methyltransferase type 11 domain-containing protein</fullName>
    </recommendedName>
</protein>
<reference evidence="2 3" key="1">
    <citation type="submission" date="2017-09" db="EMBL/GenBank/DDBJ databases">
        <title>Depth-based differentiation of microbial function through sediment-hosted aquifers and enrichment of novel symbionts in the deep terrestrial subsurface.</title>
        <authorList>
            <person name="Probst A.J."/>
            <person name="Ladd B."/>
            <person name="Jarett J.K."/>
            <person name="Geller-Mcgrath D.E."/>
            <person name="Sieber C.M."/>
            <person name="Emerson J.B."/>
            <person name="Anantharaman K."/>
            <person name="Thomas B.C."/>
            <person name="Malmstrom R."/>
            <person name="Stieglmeier M."/>
            <person name="Klingl A."/>
            <person name="Woyke T."/>
            <person name="Ryan C.M."/>
            <person name="Banfield J.F."/>
        </authorList>
    </citation>
    <scope>NUCLEOTIDE SEQUENCE [LARGE SCALE GENOMIC DNA]</scope>
    <source>
        <strain evidence="2">CG11_big_fil_rev_8_21_14_0_20_40_15</strain>
    </source>
</reference>
<dbReference type="CDD" id="cd02440">
    <property type="entry name" value="AdoMet_MTases"/>
    <property type="match status" value="1"/>
</dbReference>
<evidence type="ECO:0000313" key="3">
    <source>
        <dbReference type="Proteomes" id="UP000229317"/>
    </source>
</evidence>
<evidence type="ECO:0000259" key="1">
    <source>
        <dbReference type="Pfam" id="PF08241"/>
    </source>
</evidence>